<accession>A0AAW0CC21</accession>
<evidence type="ECO:0008006" key="4">
    <source>
        <dbReference type="Google" id="ProtNLM"/>
    </source>
</evidence>
<gene>
    <name evidence="2" type="ORF">VNI00_010982</name>
</gene>
<dbReference type="AlphaFoldDB" id="A0AAW0CC21"/>
<proteinExistence type="predicted"/>
<evidence type="ECO:0000256" key="1">
    <source>
        <dbReference type="SAM" id="MobiDB-lite"/>
    </source>
</evidence>
<dbReference type="EMBL" id="JAYKXP010000046">
    <property type="protein sequence ID" value="KAK7037490.1"/>
    <property type="molecule type" value="Genomic_DNA"/>
</dbReference>
<sequence>MLLIDLPFDILSSLPFYIRNIEDFTEASSTCRTLYQAFSTTAPNTILRLAAASSPTFFVPRLLIIATARQVSDWALQSPSNTLVLRGALQGGIDGLLELCIDKAGLTLEDIRRLHLANFDLINPFSDKIDKIAGKQWYQTPNFWEGGVSAPNTIWTEADSVAYQNRVGIYRAFDLDVRLDYIKYCIPDWICDGGYPGMEVLMTGPYVASRNREEDPLPCDQISLRHVLHCARWRRLWNGAMQIVGPDFEEEWKQKLWFDVVQYQGLEGLEMLKDDGVSEKWQKRLRTLYDQISKLKEEDRPGQHEIGNRRNPVSYAPDFRNEVHVCMAKYWPGTEVPGDLGSAFAGDDSDDSGSTSSEENNDEESRDS</sequence>
<name>A0AAW0CC21_9AGAR</name>
<evidence type="ECO:0000313" key="2">
    <source>
        <dbReference type="EMBL" id="KAK7037490.1"/>
    </source>
</evidence>
<feature type="compositionally biased region" description="Low complexity" evidence="1">
    <location>
        <begin position="338"/>
        <end position="358"/>
    </location>
</feature>
<feature type="compositionally biased region" description="Acidic residues" evidence="1">
    <location>
        <begin position="359"/>
        <end position="368"/>
    </location>
</feature>
<protein>
    <recommendedName>
        <fullName evidence="4">F-box domain-containing protein</fullName>
    </recommendedName>
</protein>
<comment type="caution">
    <text evidence="2">The sequence shown here is derived from an EMBL/GenBank/DDBJ whole genome shotgun (WGS) entry which is preliminary data.</text>
</comment>
<organism evidence="2 3">
    <name type="scientific">Paramarasmius palmivorus</name>
    <dbReference type="NCBI Taxonomy" id="297713"/>
    <lineage>
        <taxon>Eukaryota</taxon>
        <taxon>Fungi</taxon>
        <taxon>Dikarya</taxon>
        <taxon>Basidiomycota</taxon>
        <taxon>Agaricomycotina</taxon>
        <taxon>Agaricomycetes</taxon>
        <taxon>Agaricomycetidae</taxon>
        <taxon>Agaricales</taxon>
        <taxon>Marasmiineae</taxon>
        <taxon>Marasmiaceae</taxon>
        <taxon>Paramarasmius</taxon>
    </lineage>
</organism>
<dbReference type="Proteomes" id="UP001383192">
    <property type="component" value="Unassembled WGS sequence"/>
</dbReference>
<keyword evidence="3" id="KW-1185">Reference proteome</keyword>
<evidence type="ECO:0000313" key="3">
    <source>
        <dbReference type="Proteomes" id="UP001383192"/>
    </source>
</evidence>
<feature type="region of interest" description="Disordered" evidence="1">
    <location>
        <begin position="337"/>
        <end position="368"/>
    </location>
</feature>
<reference evidence="2 3" key="1">
    <citation type="submission" date="2024-01" db="EMBL/GenBank/DDBJ databases">
        <title>A draft genome for a cacao thread blight-causing isolate of Paramarasmius palmivorus.</title>
        <authorList>
            <person name="Baruah I.K."/>
            <person name="Bukari Y."/>
            <person name="Amoako-Attah I."/>
            <person name="Meinhardt L.W."/>
            <person name="Bailey B.A."/>
            <person name="Cohen S.P."/>
        </authorList>
    </citation>
    <scope>NUCLEOTIDE SEQUENCE [LARGE SCALE GENOMIC DNA]</scope>
    <source>
        <strain evidence="2 3">GH-12</strain>
    </source>
</reference>